<feature type="chain" id="PRO_5021950440" evidence="1">
    <location>
        <begin position="24"/>
        <end position="126"/>
    </location>
</feature>
<dbReference type="RefSeq" id="WP_144909721.1">
    <property type="nucleotide sequence ID" value="NZ_VLLI01000002.1"/>
</dbReference>
<keyword evidence="3" id="KW-1185">Reference proteome</keyword>
<evidence type="ECO:0000313" key="2">
    <source>
        <dbReference type="EMBL" id="TWJ03193.1"/>
    </source>
</evidence>
<evidence type="ECO:0000256" key="1">
    <source>
        <dbReference type="SAM" id="SignalP"/>
    </source>
</evidence>
<reference evidence="2 3" key="1">
    <citation type="submission" date="2019-07" db="EMBL/GenBank/DDBJ databases">
        <title>Genomic Encyclopedia of Archaeal and Bacterial Type Strains, Phase II (KMG-II): from individual species to whole genera.</title>
        <authorList>
            <person name="Goeker M."/>
        </authorList>
    </citation>
    <scope>NUCLEOTIDE SEQUENCE [LARGE SCALE GENOMIC DNA]</scope>
    <source>
        <strain evidence="2 3">ATCC BAA-1854</strain>
    </source>
</reference>
<protein>
    <submittedName>
        <fullName evidence="2">Uncharacterized protein</fullName>
    </submittedName>
</protein>
<comment type="caution">
    <text evidence="2">The sequence shown here is derived from an EMBL/GenBank/DDBJ whole genome shotgun (WGS) entry which is preliminary data.</text>
</comment>
<dbReference type="OrthoDB" id="1100674at2"/>
<proteinExistence type="predicted"/>
<dbReference type="Proteomes" id="UP000317010">
    <property type="component" value="Unassembled WGS sequence"/>
</dbReference>
<dbReference type="EMBL" id="VLLI01000002">
    <property type="protein sequence ID" value="TWJ03193.1"/>
    <property type="molecule type" value="Genomic_DNA"/>
</dbReference>
<dbReference type="AlphaFoldDB" id="A0A562UBM5"/>
<feature type="signal peptide" evidence="1">
    <location>
        <begin position="1"/>
        <end position="23"/>
    </location>
</feature>
<keyword evidence="1" id="KW-0732">Signal</keyword>
<evidence type="ECO:0000313" key="3">
    <source>
        <dbReference type="Proteomes" id="UP000317010"/>
    </source>
</evidence>
<accession>A0A562UBM5</accession>
<organism evidence="2 3">
    <name type="scientific">Mucilaginibacter frigoritolerans</name>
    <dbReference type="NCBI Taxonomy" id="652788"/>
    <lineage>
        <taxon>Bacteria</taxon>
        <taxon>Pseudomonadati</taxon>
        <taxon>Bacteroidota</taxon>
        <taxon>Sphingobacteriia</taxon>
        <taxon>Sphingobacteriales</taxon>
        <taxon>Sphingobacteriaceae</taxon>
        <taxon>Mucilaginibacter</taxon>
    </lineage>
</organism>
<name>A0A562UBM5_9SPHI</name>
<sequence>MKKATLINLMAVILIVIATKANAQTQTNYYIGKWDVLVKGLPNGDTHMKFNIADSAGHTKGVLLDTTAAHKDIPLTKIEQDGDKITLYFNAQGYDVSLLLAKKDDDHATGSLMGMFDANAIRMKEK</sequence>
<gene>
    <name evidence="2" type="ORF">JN11_00730</name>
</gene>